<dbReference type="CDD" id="cd00167">
    <property type="entry name" value="SANT"/>
    <property type="match status" value="2"/>
</dbReference>
<evidence type="ECO:0000256" key="6">
    <source>
        <dbReference type="ARBA" id="ARBA00023242"/>
    </source>
</evidence>
<dbReference type="AlphaFoldDB" id="A0A2I0A968"/>
<feature type="domain" description="Myb-like" evidence="8">
    <location>
        <begin position="62"/>
        <end position="112"/>
    </location>
</feature>
<evidence type="ECO:0000313" key="11">
    <source>
        <dbReference type="Proteomes" id="UP000236161"/>
    </source>
</evidence>
<keyword evidence="3" id="KW-0805">Transcription regulation</keyword>
<sequence length="257" mass="29193">MGRSPCWSKEGIVKGQWSPAEDELLTSYIRTHGEGNWTSLPKKAGLLRCKKSCRLRWVNYLKPDIKRGNITAQEEDLIIRLHALLGNRWSLIASRLPGRTDNEIKNYWNTHLVKKLKTHGFVFPARPSAVRRGPPPGRRSRSGEGSPAKIYVPKPMRFRPRLPESSGSCSIDHQETISTSASTPSSTPCHADEVVDDVLKLVDPNLHCVMGFDFDLDLDSSDFQNWEDDAVLDRVYEEYSQLLRSEEDEALHPFESH</sequence>
<dbReference type="PANTHER" id="PTHR47999:SF96">
    <property type="entry name" value="TRANSCRIPTION REPRESSOR MYB6-LIKE"/>
    <property type="match status" value="1"/>
</dbReference>
<dbReference type="SMART" id="SM00717">
    <property type="entry name" value="SANT"/>
    <property type="match status" value="2"/>
</dbReference>
<keyword evidence="6" id="KW-0539">Nucleus</keyword>
<dbReference type="Gene3D" id="1.10.10.60">
    <property type="entry name" value="Homeodomain-like"/>
    <property type="match status" value="2"/>
</dbReference>
<feature type="compositionally biased region" description="Low complexity" evidence="7">
    <location>
        <begin position="176"/>
        <end position="188"/>
    </location>
</feature>
<gene>
    <name evidence="10" type="ORF">AXF42_Ash014002</name>
</gene>
<keyword evidence="4" id="KW-0238">DNA-binding</keyword>
<dbReference type="EMBL" id="KZ452009">
    <property type="protein sequence ID" value="PKA52065.1"/>
    <property type="molecule type" value="Genomic_DNA"/>
</dbReference>
<evidence type="ECO:0000256" key="4">
    <source>
        <dbReference type="ARBA" id="ARBA00023125"/>
    </source>
</evidence>
<evidence type="ECO:0000259" key="8">
    <source>
        <dbReference type="PROSITE" id="PS50090"/>
    </source>
</evidence>
<dbReference type="OrthoDB" id="2143914at2759"/>
<name>A0A2I0A968_9ASPA</name>
<evidence type="ECO:0000256" key="1">
    <source>
        <dbReference type="ARBA" id="ARBA00004123"/>
    </source>
</evidence>
<dbReference type="Proteomes" id="UP000236161">
    <property type="component" value="Unassembled WGS sequence"/>
</dbReference>
<dbReference type="GO" id="GO:0080090">
    <property type="term" value="P:regulation of primary metabolic process"/>
    <property type="evidence" value="ECO:0007669"/>
    <property type="project" value="UniProtKB-ARBA"/>
</dbReference>
<comment type="subcellular location">
    <subcellularLocation>
        <location evidence="1">Nucleus</location>
    </subcellularLocation>
</comment>
<keyword evidence="11" id="KW-1185">Reference proteome</keyword>
<organism evidence="10 11">
    <name type="scientific">Apostasia shenzhenica</name>
    <dbReference type="NCBI Taxonomy" id="1088818"/>
    <lineage>
        <taxon>Eukaryota</taxon>
        <taxon>Viridiplantae</taxon>
        <taxon>Streptophyta</taxon>
        <taxon>Embryophyta</taxon>
        <taxon>Tracheophyta</taxon>
        <taxon>Spermatophyta</taxon>
        <taxon>Magnoliopsida</taxon>
        <taxon>Liliopsida</taxon>
        <taxon>Asparagales</taxon>
        <taxon>Orchidaceae</taxon>
        <taxon>Apostasioideae</taxon>
        <taxon>Apostasia</taxon>
    </lineage>
</organism>
<dbReference type="GO" id="GO:0000976">
    <property type="term" value="F:transcription cis-regulatory region binding"/>
    <property type="evidence" value="ECO:0007669"/>
    <property type="project" value="UniProtKB-ARBA"/>
</dbReference>
<dbReference type="GO" id="GO:0051707">
    <property type="term" value="P:response to other organism"/>
    <property type="evidence" value="ECO:0007669"/>
    <property type="project" value="UniProtKB-ARBA"/>
</dbReference>
<evidence type="ECO:0000256" key="2">
    <source>
        <dbReference type="ARBA" id="ARBA00022737"/>
    </source>
</evidence>
<dbReference type="InterPro" id="IPR017930">
    <property type="entry name" value="Myb_dom"/>
</dbReference>
<keyword evidence="2" id="KW-0677">Repeat</keyword>
<keyword evidence="5" id="KW-0804">Transcription</keyword>
<proteinExistence type="predicted"/>
<protein>
    <submittedName>
        <fullName evidence="10">Myb-related protein Zm38</fullName>
    </submittedName>
</protein>
<dbReference type="SUPFAM" id="SSF46689">
    <property type="entry name" value="Homeodomain-like"/>
    <property type="match status" value="1"/>
</dbReference>
<dbReference type="InterPro" id="IPR001005">
    <property type="entry name" value="SANT/Myb"/>
</dbReference>
<evidence type="ECO:0000256" key="7">
    <source>
        <dbReference type="SAM" id="MobiDB-lite"/>
    </source>
</evidence>
<dbReference type="PROSITE" id="PS51294">
    <property type="entry name" value="HTH_MYB"/>
    <property type="match status" value="2"/>
</dbReference>
<feature type="region of interest" description="Disordered" evidence="7">
    <location>
        <begin position="126"/>
        <end position="189"/>
    </location>
</feature>
<evidence type="ECO:0000256" key="3">
    <source>
        <dbReference type="ARBA" id="ARBA00023015"/>
    </source>
</evidence>
<evidence type="ECO:0000313" key="10">
    <source>
        <dbReference type="EMBL" id="PKA52065.1"/>
    </source>
</evidence>
<dbReference type="FunFam" id="1.10.10.60:FF:000001">
    <property type="entry name" value="MYB-related transcription factor"/>
    <property type="match status" value="1"/>
</dbReference>
<evidence type="ECO:0000259" key="9">
    <source>
        <dbReference type="PROSITE" id="PS51294"/>
    </source>
</evidence>
<feature type="domain" description="Myb-like" evidence="8">
    <location>
        <begin position="9"/>
        <end position="61"/>
    </location>
</feature>
<feature type="domain" description="HTH myb-type" evidence="9">
    <location>
        <begin position="9"/>
        <end position="61"/>
    </location>
</feature>
<feature type="domain" description="HTH myb-type" evidence="9">
    <location>
        <begin position="62"/>
        <end position="116"/>
    </location>
</feature>
<accession>A0A2I0A968</accession>
<dbReference type="InterPro" id="IPR009057">
    <property type="entry name" value="Homeodomain-like_sf"/>
</dbReference>
<dbReference type="Pfam" id="PF00249">
    <property type="entry name" value="Myb_DNA-binding"/>
    <property type="match status" value="2"/>
</dbReference>
<dbReference type="GO" id="GO:0005634">
    <property type="term" value="C:nucleus"/>
    <property type="evidence" value="ECO:0007669"/>
    <property type="project" value="UniProtKB-SubCell"/>
</dbReference>
<dbReference type="PROSITE" id="PS50090">
    <property type="entry name" value="MYB_LIKE"/>
    <property type="match status" value="2"/>
</dbReference>
<dbReference type="PANTHER" id="PTHR47999">
    <property type="entry name" value="TRANSCRIPTION FACTOR MYB8-RELATED-RELATED"/>
    <property type="match status" value="1"/>
</dbReference>
<dbReference type="InterPro" id="IPR015495">
    <property type="entry name" value="Myb_TF_plants"/>
</dbReference>
<reference evidence="10 11" key="1">
    <citation type="journal article" date="2017" name="Nature">
        <title>The Apostasia genome and the evolution of orchids.</title>
        <authorList>
            <person name="Zhang G.Q."/>
            <person name="Liu K.W."/>
            <person name="Li Z."/>
            <person name="Lohaus R."/>
            <person name="Hsiao Y.Y."/>
            <person name="Niu S.C."/>
            <person name="Wang J.Y."/>
            <person name="Lin Y.C."/>
            <person name="Xu Q."/>
            <person name="Chen L.J."/>
            <person name="Yoshida K."/>
            <person name="Fujiwara S."/>
            <person name="Wang Z.W."/>
            <person name="Zhang Y.Q."/>
            <person name="Mitsuda N."/>
            <person name="Wang M."/>
            <person name="Liu G.H."/>
            <person name="Pecoraro L."/>
            <person name="Huang H.X."/>
            <person name="Xiao X.J."/>
            <person name="Lin M."/>
            <person name="Wu X.Y."/>
            <person name="Wu W.L."/>
            <person name="Chen Y.Y."/>
            <person name="Chang S.B."/>
            <person name="Sakamoto S."/>
            <person name="Ohme-Takagi M."/>
            <person name="Yagi M."/>
            <person name="Zeng S.J."/>
            <person name="Shen C.Y."/>
            <person name="Yeh C.M."/>
            <person name="Luo Y.B."/>
            <person name="Tsai W.C."/>
            <person name="Van de Peer Y."/>
            <person name="Liu Z.J."/>
        </authorList>
    </citation>
    <scope>NUCLEOTIDE SEQUENCE [LARGE SCALE GENOMIC DNA]</scope>
    <source>
        <strain evidence="11">cv. Shenzhen</strain>
        <tissue evidence="10">Stem</tissue>
    </source>
</reference>
<evidence type="ECO:0000256" key="5">
    <source>
        <dbReference type="ARBA" id="ARBA00023163"/>
    </source>
</evidence>
<dbReference type="FunFam" id="1.10.10.60:FF:000394">
    <property type="entry name" value="MYB transcription factor"/>
    <property type="match status" value="1"/>
</dbReference>